<gene>
    <name evidence="1" type="ORF">KC909_01395</name>
</gene>
<accession>A0A955L5D8</accession>
<sequence length="313" mass="34838">MPTNISIGYDPAPVGKYPISKILTDSDLDGVISGAILKTVYPEAQILQGEATGMEQGIYTSLVDKDTVIADLKYIDGCGLYFDHHESNKPDSENFPGRWMNLNSAAEVCYQYYRECFDLTKFAPYIDDIGKFDMALFSLDEFLNPNMILKLGQVIDRNDFAFNIALIEEIVNGSVESAFNLPSVAGKIDNFFAQRELIFKHISENSYIKDSFAFVDVSGYSGTEKISGPLLTSQFPDVDGVVAFKKRGKEANSVKVRFYGNSFNPNRRDIDFLSIAKELSKRAGGHRGACGFLLDESQTKDQVIADFLKIVNK</sequence>
<name>A0A955L5D8_9BACT</name>
<dbReference type="AlphaFoldDB" id="A0A955L5D8"/>
<protein>
    <recommendedName>
        <fullName evidence="3">DHHA1 domain-containing protein</fullName>
    </recommendedName>
</protein>
<evidence type="ECO:0000313" key="2">
    <source>
        <dbReference type="Proteomes" id="UP000783287"/>
    </source>
</evidence>
<evidence type="ECO:0008006" key="3">
    <source>
        <dbReference type="Google" id="ProtNLM"/>
    </source>
</evidence>
<dbReference type="InterPro" id="IPR038763">
    <property type="entry name" value="DHH_sf"/>
</dbReference>
<dbReference type="EMBL" id="JAGQLK010000018">
    <property type="protein sequence ID" value="MCA9382996.1"/>
    <property type="molecule type" value="Genomic_DNA"/>
</dbReference>
<dbReference type="Proteomes" id="UP000783287">
    <property type="component" value="Unassembled WGS sequence"/>
</dbReference>
<reference evidence="1" key="1">
    <citation type="submission" date="2020-04" db="EMBL/GenBank/DDBJ databases">
        <authorList>
            <person name="Zhang T."/>
        </authorList>
    </citation>
    <scope>NUCLEOTIDE SEQUENCE</scope>
    <source>
        <strain evidence="1">HKST-UBA14</strain>
    </source>
</reference>
<proteinExistence type="predicted"/>
<reference evidence="1" key="2">
    <citation type="journal article" date="2021" name="Microbiome">
        <title>Successional dynamics and alternative stable states in a saline activated sludge microbial community over 9 years.</title>
        <authorList>
            <person name="Wang Y."/>
            <person name="Ye J."/>
            <person name="Ju F."/>
            <person name="Liu L."/>
            <person name="Boyd J.A."/>
            <person name="Deng Y."/>
            <person name="Parks D.H."/>
            <person name="Jiang X."/>
            <person name="Yin X."/>
            <person name="Woodcroft B.J."/>
            <person name="Tyson G.W."/>
            <person name="Hugenholtz P."/>
            <person name="Polz M.F."/>
            <person name="Zhang T."/>
        </authorList>
    </citation>
    <scope>NUCLEOTIDE SEQUENCE</scope>
    <source>
        <strain evidence="1">HKST-UBA14</strain>
    </source>
</reference>
<organism evidence="1 2">
    <name type="scientific">Candidatus Dojkabacteria bacterium</name>
    <dbReference type="NCBI Taxonomy" id="2099670"/>
    <lineage>
        <taxon>Bacteria</taxon>
        <taxon>Candidatus Dojkabacteria</taxon>
    </lineage>
</organism>
<dbReference type="SUPFAM" id="SSF64182">
    <property type="entry name" value="DHH phosphoesterases"/>
    <property type="match status" value="1"/>
</dbReference>
<evidence type="ECO:0000313" key="1">
    <source>
        <dbReference type="EMBL" id="MCA9382996.1"/>
    </source>
</evidence>
<comment type="caution">
    <text evidence="1">The sequence shown here is derived from an EMBL/GenBank/DDBJ whole genome shotgun (WGS) entry which is preliminary data.</text>
</comment>